<feature type="transmembrane region" description="Helical" evidence="10">
    <location>
        <begin position="104"/>
        <end position="125"/>
    </location>
</feature>
<dbReference type="InterPro" id="IPR043429">
    <property type="entry name" value="ArtM/GltK/GlnP/TcyL/YhdX-like"/>
</dbReference>
<comment type="function">
    <text evidence="1">Part of the binding-protein-dependent transport system for glutamine; probably responsible for the translocation of the substrate across the membrane.</text>
</comment>
<dbReference type="GO" id="GO:0006865">
    <property type="term" value="P:amino acid transport"/>
    <property type="evidence" value="ECO:0007669"/>
    <property type="project" value="UniProtKB-KW"/>
</dbReference>
<dbReference type="RefSeq" id="WP_092222121.1">
    <property type="nucleotide sequence ID" value="NZ_FNJI01000011.1"/>
</dbReference>
<evidence type="ECO:0000313" key="13">
    <source>
        <dbReference type="Proteomes" id="UP000199073"/>
    </source>
</evidence>
<comment type="subcellular location">
    <subcellularLocation>
        <location evidence="2">Cell inner membrane</location>
        <topology evidence="2">Multi-pass membrane protein</topology>
    </subcellularLocation>
    <subcellularLocation>
        <location evidence="10">Cell membrane</location>
        <topology evidence="10">Multi-pass membrane protein</topology>
    </subcellularLocation>
</comment>
<dbReference type="STRING" id="91360.SAMN05660330_01879"/>
<evidence type="ECO:0000256" key="8">
    <source>
        <dbReference type="ARBA" id="ARBA00022989"/>
    </source>
</evidence>
<dbReference type="GO" id="GO:0022857">
    <property type="term" value="F:transmembrane transporter activity"/>
    <property type="evidence" value="ECO:0007669"/>
    <property type="project" value="InterPro"/>
</dbReference>
<evidence type="ECO:0000256" key="9">
    <source>
        <dbReference type="ARBA" id="ARBA00023136"/>
    </source>
</evidence>
<evidence type="ECO:0000256" key="7">
    <source>
        <dbReference type="ARBA" id="ARBA00022970"/>
    </source>
</evidence>
<dbReference type="PANTHER" id="PTHR30614:SF20">
    <property type="entry name" value="GLUTAMINE TRANSPORT SYSTEM PERMEASE PROTEIN GLNP"/>
    <property type="match status" value="1"/>
</dbReference>
<gene>
    <name evidence="12" type="ORF">SAMN05660330_01879</name>
</gene>
<dbReference type="PANTHER" id="PTHR30614">
    <property type="entry name" value="MEMBRANE COMPONENT OF AMINO ACID ABC TRANSPORTER"/>
    <property type="match status" value="1"/>
</dbReference>
<keyword evidence="6 10" id="KW-0812">Transmembrane</keyword>
<evidence type="ECO:0000256" key="3">
    <source>
        <dbReference type="ARBA" id="ARBA00010072"/>
    </source>
</evidence>
<dbReference type="InterPro" id="IPR010065">
    <property type="entry name" value="AA_ABC_transptr_permease_3TM"/>
</dbReference>
<feature type="transmembrane region" description="Helical" evidence="10">
    <location>
        <begin position="7"/>
        <end position="28"/>
    </location>
</feature>
<dbReference type="Gene3D" id="1.10.3720.10">
    <property type="entry name" value="MetI-like"/>
    <property type="match status" value="1"/>
</dbReference>
<evidence type="ECO:0000256" key="10">
    <source>
        <dbReference type="RuleBase" id="RU363032"/>
    </source>
</evidence>
<feature type="transmembrane region" description="Helical" evidence="10">
    <location>
        <begin position="263"/>
        <end position="282"/>
    </location>
</feature>
<keyword evidence="8 10" id="KW-1133">Transmembrane helix</keyword>
<dbReference type="GO" id="GO:0043190">
    <property type="term" value="C:ATP-binding cassette (ABC) transporter complex"/>
    <property type="evidence" value="ECO:0007669"/>
    <property type="project" value="InterPro"/>
</dbReference>
<dbReference type="InterPro" id="IPR035906">
    <property type="entry name" value="MetI-like_sf"/>
</dbReference>
<keyword evidence="7" id="KW-0029">Amino-acid transport</keyword>
<evidence type="ECO:0000256" key="1">
    <source>
        <dbReference type="ARBA" id="ARBA00003159"/>
    </source>
</evidence>
<name>A0A1H0Q7H7_9BACT</name>
<keyword evidence="5" id="KW-1003">Cell membrane</keyword>
<comment type="similarity">
    <text evidence="3">Belongs to the binding-protein-dependent transport system permease family. HisMQ subfamily.</text>
</comment>
<dbReference type="SUPFAM" id="SSF161098">
    <property type="entry name" value="MetI-like"/>
    <property type="match status" value="1"/>
</dbReference>
<evidence type="ECO:0000256" key="2">
    <source>
        <dbReference type="ARBA" id="ARBA00004429"/>
    </source>
</evidence>
<evidence type="ECO:0000259" key="11">
    <source>
        <dbReference type="PROSITE" id="PS50928"/>
    </source>
</evidence>
<feature type="domain" description="ABC transmembrane type-1" evidence="11">
    <location>
        <begin position="66"/>
        <end position="282"/>
    </location>
</feature>
<feature type="transmembrane region" description="Helical" evidence="10">
    <location>
        <begin position="72"/>
        <end position="92"/>
    </location>
</feature>
<dbReference type="PROSITE" id="PS50928">
    <property type="entry name" value="ABC_TM1"/>
    <property type="match status" value="1"/>
</dbReference>
<protein>
    <submittedName>
        <fullName evidence="12">Amino acid ABC transporter membrane protein 2, PAAT family</fullName>
    </submittedName>
</protein>
<keyword evidence="4 10" id="KW-0813">Transport</keyword>
<reference evidence="12 13" key="1">
    <citation type="submission" date="2016-10" db="EMBL/GenBank/DDBJ databases">
        <authorList>
            <person name="de Groot N.N."/>
        </authorList>
    </citation>
    <scope>NUCLEOTIDE SEQUENCE [LARGE SCALE GENOMIC DNA]</scope>
    <source>
        <strain evidence="12 13">DSM 12130</strain>
    </source>
</reference>
<dbReference type="InterPro" id="IPR000515">
    <property type="entry name" value="MetI-like"/>
</dbReference>
<dbReference type="EMBL" id="FNJI01000011">
    <property type="protein sequence ID" value="SDP13120.1"/>
    <property type="molecule type" value="Genomic_DNA"/>
</dbReference>
<proteinExistence type="inferred from homology"/>
<evidence type="ECO:0000256" key="6">
    <source>
        <dbReference type="ARBA" id="ARBA00022692"/>
    </source>
</evidence>
<evidence type="ECO:0000256" key="5">
    <source>
        <dbReference type="ARBA" id="ARBA00022475"/>
    </source>
</evidence>
<keyword evidence="13" id="KW-1185">Reference proteome</keyword>
<dbReference type="Proteomes" id="UP000199073">
    <property type="component" value="Unassembled WGS sequence"/>
</dbReference>
<evidence type="ECO:0000313" key="12">
    <source>
        <dbReference type="EMBL" id="SDP13120.1"/>
    </source>
</evidence>
<accession>A0A1H0Q7H7</accession>
<keyword evidence="9 10" id="KW-0472">Membrane</keyword>
<dbReference type="NCBIfam" id="TIGR01726">
    <property type="entry name" value="HEQRo_perm_3TM"/>
    <property type="match status" value="1"/>
</dbReference>
<dbReference type="CDD" id="cd06261">
    <property type="entry name" value="TM_PBP2"/>
    <property type="match status" value="1"/>
</dbReference>
<dbReference type="AlphaFoldDB" id="A0A1H0Q7H7"/>
<organism evidence="12 13">
    <name type="scientific">Desulforhopalus singaporensis</name>
    <dbReference type="NCBI Taxonomy" id="91360"/>
    <lineage>
        <taxon>Bacteria</taxon>
        <taxon>Pseudomonadati</taxon>
        <taxon>Thermodesulfobacteriota</taxon>
        <taxon>Desulfobulbia</taxon>
        <taxon>Desulfobulbales</taxon>
        <taxon>Desulfocapsaceae</taxon>
        <taxon>Desulforhopalus</taxon>
    </lineage>
</organism>
<evidence type="ECO:0000256" key="4">
    <source>
        <dbReference type="ARBA" id="ARBA00022448"/>
    </source>
</evidence>
<dbReference type="OrthoDB" id="5365894at2"/>
<sequence length="304" mass="34715">MHARKPAVTLLDVVVLFLILAFFAYLAYRLFFSLNYNWNWDVIFTYLVRFDSETRAWTTNILLDGFITTIKLSVWGTLLAIVIGVVVGLMRVSPRLFFRMVGRTYIEAIRNTPPLVLVFIFYYFISDQILTALKVEELVRASSGPTRQYLSFFLTKPVLIPQFLSGMLTLALFQGAYIAEIVRAGIEAVDTGQWEAGKAIGLGRWQQMRFIILPQAAKIMLPPLANEFINTIKWSSIVSIISIQELTFQGMQVMASTQATIEVWITISLMYLSVCLLLSVMVRKIEKHLRRTEQVMTTYQQTGP</sequence>
<dbReference type="Pfam" id="PF00528">
    <property type="entry name" value="BPD_transp_1"/>
    <property type="match status" value="1"/>
</dbReference>